<accession>A0A059CH74</accession>
<gene>
    <name evidence="1" type="ORF">EUGRSUZ_D02036</name>
</gene>
<dbReference type="InParanoid" id="A0A059CH74"/>
<dbReference type="EMBL" id="KK198756">
    <property type="protein sequence ID" value="KCW77742.1"/>
    <property type="molecule type" value="Genomic_DNA"/>
</dbReference>
<sequence length="97" mass="11248">MTYIHLMHHREKACPIPRGPIPLTPGANLLIRWAKLAQALNLQRSYPRPAQAQNSRLGQMPYPPIRPPFLFYFSNNKLKWKTGAKLFQDSLLFYSIT</sequence>
<dbReference type="Gramene" id="KCW77742">
    <property type="protein sequence ID" value="KCW77742"/>
    <property type="gene ID" value="EUGRSUZ_D02036"/>
</dbReference>
<evidence type="ECO:0000313" key="1">
    <source>
        <dbReference type="EMBL" id="KCW77742.1"/>
    </source>
</evidence>
<proteinExistence type="predicted"/>
<organism evidence="1">
    <name type="scientific">Eucalyptus grandis</name>
    <name type="common">Flooded gum</name>
    <dbReference type="NCBI Taxonomy" id="71139"/>
    <lineage>
        <taxon>Eukaryota</taxon>
        <taxon>Viridiplantae</taxon>
        <taxon>Streptophyta</taxon>
        <taxon>Embryophyta</taxon>
        <taxon>Tracheophyta</taxon>
        <taxon>Spermatophyta</taxon>
        <taxon>Magnoliopsida</taxon>
        <taxon>eudicotyledons</taxon>
        <taxon>Gunneridae</taxon>
        <taxon>Pentapetalae</taxon>
        <taxon>rosids</taxon>
        <taxon>malvids</taxon>
        <taxon>Myrtales</taxon>
        <taxon>Myrtaceae</taxon>
        <taxon>Myrtoideae</taxon>
        <taxon>Eucalypteae</taxon>
        <taxon>Eucalyptus</taxon>
    </lineage>
</organism>
<dbReference type="AlphaFoldDB" id="A0A059CH74"/>
<name>A0A059CH74_EUCGR</name>
<protein>
    <submittedName>
        <fullName evidence="1">Uncharacterized protein</fullName>
    </submittedName>
</protein>
<reference evidence="1" key="1">
    <citation type="submission" date="2013-07" db="EMBL/GenBank/DDBJ databases">
        <title>The genome of Eucalyptus grandis.</title>
        <authorList>
            <person name="Schmutz J."/>
            <person name="Hayes R."/>
            <person name="Myburg A."/>
            <person name="Tuskan G."/>
            <person name="Grattapaglia D."/>
            <person name="Rokhsar D.S."/>
        </authorList>
    </citation>
    <scope>NUCLEOTIDE SEQUENCE</scope>
    <source>
        <tissue evidence="1">Leaf extractions</tissue>
    </source>
</reference>